<reference evidence="1" key="1">
    <citation type="journal article" date="2021" name="New Phytol.">
        <title>Evolutionary innovations through gain and loss of genes in the ectomycorrhizal Boletales.</title>
        <authorList>
            <person name="Wu G."/>
            <person name="Miyauchi S."/>
            <person name="Morin E."/>
            <person name="Kuo A."/>
            <person name="Drula E."/>
            <person name="Varga T."/>
            <person name="Kohler A."/>
            <person name="Feng B."/>
            <person name="Cao Y."/>
            <person name="Lipzen A."/>
            <person name="Daum C."/>
            <person name="Hundley H."/>
            <person name="Pangilinan J."/>
            <person name="Johnson J."/>
            <person name="Barry K."/>
            <person name="LaButti K."/>
            <person name="Ng V."/>
            <person name="Ahrendt S."/>
            <person name="Min B."/>
            <person name="Choi I.G."/>
            <person name="Park H."/>
            <person name="Plett J.M."/>
            <person name="Magnuson J."/>
            <person name="Spatafora J.W."/>
            <person name="Nagy L.G."/>
            <person name="Henrissat B."/>
            <person name="Grigoriev I.V."/>
            <person name="Yang Z.L."/>
            <person name="Xu J."/>
            <person name="Martin F.M."/>
        </authorList>
    </citation>
    <scope>NUCLEOTIDE SEQUENCE</scope>
    <source>
        <strain evidence="1">ATCC 28755</strain>
    </source>
</reference>
<dbReference type="Proteomes" id="UP000790377">
    <property type="component" value="Unassembled WGS sequence"/>
</dbReference>
<organism evidence="1 2">
    <name type="scientific">Hygrophoropsis aurantiaca</name>
    <dbReference type="NCBI Taxonomy" id="72124"/>
    <lineage>
        <taxon>Eukaryota</taxon>
        <taxon>Fungi</taxon>
        <taxon>Dikarya</taxon>
        <taxon>Basidiomycota</taxon>
        <taxon>Agaricomycotina</taxon>
        <taxon>Agaricomycetes</taxon>
        <taxon>Agaricomycetidae</taxon>
        <taxon>Boletales</taxon>
        <taxon>Coniophorineae</taxon>
        <taxon>Hygrophoropsidaceae</taxon>
        <taxon>Hygrophoropsis</taxon>
    </lineage>
</organism>
<name>A0ACB7ZXH8_9AGAM</name>
<evidence type="ECO:0000313" key="2">
    <source>
        <dbReference type="Proteomes" id="UP000790377"/>
    </source>
</evidence>
<sequence length="177" mass="19193">MDTDPHEEQTRISEPVIPVSQNMWDFEEDCESESESSERRSSDRRPSCDPPASSGSPLLPPTQSISCVPSVHVLPSINNSTVHLTNIIEDNITEQPTLASSPPEPATETSETLDPAPSQSNISTSSKIWSRVLRLMGRHGATQQQSNAEQSSNIEMDTVAGGRGRVVCARGAHFVTI</sequence>
<protein>
    <submittedName>
        <fullName evidence="1">Uncharacterized protein</fullName>
    </submittedName>
</protein>
<evidence type="ECO:0000313" key="1">
    <source>
        <dbReference type="EMBL" id="KAH7905579.1"/>
    </source>
</evidence>
<proteinExistence type="predicted"/>
<keyword evidence="2" id="KW-1185">Reference proteome</keyword>
<dbReference type="EMBL" id="MU268161">
    <property type="protein sequence ID" value="KAH7905579.1"/>
    <property type="molecule type" value="Genomic_DNA"/>
</dbReference>
<accession>A0ACB7ZXH8</accession>
<gene>
    <name evidence="1" type="ORF">BJ138DRAFT_747053</name>
</gene>
<comment type="caution">
    <text evidence="1">The sequence shown here is derived from an EMBL/GenBank/DDBJ whole genome shotgun (WGS) entry which is preliminary data.</text>
</comment>